<proteinExistence type="predicted"/>
<protein>
    <submittedName>
        <fullName evidence="2">Uncharacterized protein</fullName>
    </submittedName>
</protein>
<reference evidence="2 3" key="1">
    <citation type="submission" date="2022-08" db="EMBL/GenBank/DDBJ databases">
        <title>Reclassification of Massilia species as members of the genera Telluria, Duganella, Pseudoduganella, Mokoshia gen. nov. and Zemynaea gen. nov. using orthogonal and non-orthogonal genome-based approaches.</title>
        <authorList>
            <person name="Bowman J.P."/>
        </authorList>
    </citation>
    <scope>NUCLEOTIDE SEQUENCE [LARGE SCALE GENOMIC DNA]</scope>
    <source>
        <strain evidence="2 3">JCM 31661</strain>
    </source>
</reference>
<evidence type="ECO:0000313" key="2">
    <source>
        <dbReference type="EMBL" id="MCS0597712.1"/>
    </source>
</evidence>
<feature type="signal peptide" evidence="1">
    <location>
        <begin position="1"/>
        <end position="20"/>
    </location>
</feature>
<evidence type="ECO:0000313" key="3">
    <source>
        <dbReference type="Proteomes" id="UP001206572"/>
    </source>
</evidence>
<feature type="chain" id="PRO_5045052449" evidence="1">
    <location>
        <begin position="21"/>
        <end position="138"/>
    </location>
</feature>
<dbReference type="RefSeq" id="WP_258828734.1">
    <property type="nucleotide sequence ID" value="NZ_JANUHA010000010.1"/>
</dbReference>
<comment type="caution">
    <text evidence="2">The sequence shown here is derived from an EMBL/GenBank/DDBJ whole genome shotgun (WGS) entry which is preliminary data.</text>
</comment>
<organism evidence="2 3">
    <name type="scientific">Massilia agri</name>
    <dbReference type="NCBI Taxonomy" id="1886785"/>
    <lineage>
        <taxon>Bacteria</taxon>
        <taxon>Pseudomonadati</taxon>
        <taxon>Pseudomonadota</taxon>
        <taxon>Betaproteobacteria</taxon>
        <taxon>Burkholderiales</taxon>
        <taxon>Oxalobacteraceae</taxon>
        <taxon>Telluria group</taxon>
        <taxon>Massilia</taxon>
    </lineage>
</organism>
<keyword evidence="1" id="KW-0732">Signal</keyword>
<sequence length="138" mass="14861">MNTRLLCIALLCLSARSAQAQESSLFRMQADAAGQPAMVFQEVARDDRTSTVELRYPSGSVLGKSMFMLRAGCSLMKERGMPGFTIEALSRQPLRLLIRFASAEEAREHGGQPLREGGLVSAAHCEAITAAVARAHGP</sequence>
<evidence type="ECO:0000256" key="1">
    <source>
        <dbReference type="SAM" id="SignalP"/>
    </source>
</evidence>
<name>A0ABT2AN91_9BURK</name>
<accession>A0ABT2AN91</accession>
<dbReference type="EMBL" id="JANUHA010000010">
    <property type="protein sequence ID" value="MCS0597712.1"/>
    <property type="molecule type" value="Genomic_DNA"/>
</dbReference>
<dbReference type="Proteomes" id="UP001206572">
    <property type="component" value="Unassembled WGS sequence"/>
</dbReference>
<keyword evidence="3" id="KW-1185">Reference proteome</keyword>
<gene>
    <name evidence="2" type="ORF">NX780_15295</name>
</gene>